<evidence type="ECO:0000313" key="4">
    <source>
        <dbReference type="EMBL" id="BDI32438.1"/>
    </source>
</evidence>
<protein>
    <submittedName>
        <fullName evidence="4">Uncharacterized protein</fullName>
    </submittedName>
</protein>
<dbReference type="PROSITE" id="PS51175">
    <property type="entry name" value="CBM6"/>
    <property type="match status" value="1"/>
</dbReference>
<dbReference type="InterPro" id="IPR017853">
    <property type="entry name" value="GH"/>
</dbReference>
<dbReference type="KEGG" id="ccot:CCAX7_44890"/>
<dbReference type="AlphaFoldDB" id="A0A402D6J6"/>
<dbReference type="Gene3D" id="2.60.120.260">
    <property type="entry name" value="Galactose-binding domain-like"/>
    <property type="match status" value="1"/>
</dbReference>
<accession>A0A402D6J6</accession>
<feature type="active site" description="Nucleophile" evidence="3">
    <location>
        <position position="276"/>
    </location>
</feature>
<evidence type="ECO:0000256" key="2">
    <source>
        <dbReference type="ARBA" id="ARBA00023295"/>
    </source>
</evidence>
<keyword evidence="2 3" id="KW-0326">Glycosidase</keyword>
<dbReference type="Proteomes" id="UP000287394">
    <property type="component" value="Chromosome"/>
</dbReference>
<keyword evidence="1 3" id="KW-0378">Hydrolase</keyword>
<dbReference type="GO" id="GO:0030246">
    <property type="term" value="F:carbohydrate binding"/>
    <property type="evidence" value="ECO:0007669"/>
    <property type="project" value="InterPro"/>
</dbReference>
<keyword evidence="5" id="KW-1185">Reference proteome</keyword>
<dbReference type="PROSITE" id="PS51764">
    <property type="entry name" value="GH26"/>
    <property type="match status" value="1"/>
</dbReference>
<evidence type="ECO:0000256" key="3">
    <source>
        <dbReference type="PROSITE-ProRule" id="PRU01100"/>
    </source>
</evidence>
<dbReference type="InterPro" id="IPR022790">
    <property type="entry name" value="GH26_dom"/>
</dbReference>
<dbReference type="InterPro" id="IPR005084">
    <property type="entry name" value="CBM6"/>
</dbReference>
<dbReference type="SUPFAM" id="SSF51445">
    <property type="entry name" value="(Trans)glycosidases"/>
    <property type="match status" value="1"/>
</dbReference>
<evidence type="ECO:0000313" key="5">
    <source>
        <dbReference type="Proteomes" id="UP000287394"/>
    </source>
</evidence>
<comment type="similarity">
    <text evidence="3">Belongs to the glycosyl hydrolase 26 family.</text>
</comment>
<dbReference type="EMBL" id="AP025739">
    <property type="protein sequence ID" value="BDI32438.1"/>
    <property type="molecule type" value="Genomic_DNA"/>
</dbReference>
<sequence>MNRLQKVAAASATLLVIAAGLAAQRPAAAFQEAVYTGPAPYGVNQLPQYQTWLGSTGVWGEDFEPHSNWGDIENSQWLYGPWGTWEKNNPSGNLLLGVPLIPSDGSTLAAGATGAYNSHFTTMCSNMQAAGLTRAILRIGWEMNLGYTVWNAAQDQSHWVPAFQQAANTVHAYNSAHGTSYKVCWNPSNGWGQQATDQDWNGLSSQYVDYIGDDVYDDYPHGGNGSQNEYANTSSSTYQPTAAQQASAWTDYQDNYGLSYYTGLSQSTGIPLIIPEWGVWGVNESRPAGGDDPSFIQNMYNWFKANNIAIECYFDVYASDGDHDLWPGSNGSTVSEFPQSKAKYLSLFTNGGNPVSTNYLANSGFETGNLNNWNMWVGSNGSAGYASNYAGDAHTGTYGFTTWSSSAYELTLYQQVTVPNGSHTVSAWVRSSGGQTACQMLVRYYNGGSSITSVNFPTTNTWTKISTTVNVTSGTLEVSFYNKSSANQWANVDDVVVN</sequence>
<name>A0A402D6J6_9BACT</name>
<organism evidence="4 5">
    <name type="scientific">Capsulimonas corticalis</name>
    <dbReference type="NCBI Taxonomy" id="2219043"/>
    <lineage>
        <taxon>Bacteria</taxon>
        <taxon>Bacillati</taxon>
        <taxon>Armatimonadota</taxon>
        <taxon>Armatimonadia</taxon>
        <taxon>Capsulimonadales</taxon>
        <taxon>Capsulimonadaceae</taxon>
        <taxon>Capsulimonas</taxon>
    </lineage>
</organism>
<reference evidence="4 5" key="1">
    <citation type="journal article" date="2019" name="Int. J. Syst. Evol. Microbiol.">
        <title>Capsulimonas corticalis gen. nov., sp. nov., an aerobic capsulated bacterium, of a novel bacterial order, Capsulimonadales ord. nov., of the class Armatimonadia of the phylum Armatimonadetes.</title>
        <authorList>
            <person name="Li J."/>
            <person name="Kudo C."/>
            <person name="Tonouchi A."/>
        </authorList>
    </citation>
    <scope>NUCLEOTIDE SEQUENCE [LARGE SCALE GENOMIC DNA]</scope>
    <source>
        <strain evidence="4 5">AX-7</strain>
    </source>
</reference>
<proteinExistence type="inferred from homology"/>
<dbReference type="Gene3D" id="3.20.20.80">
    <property type="entry name" value="Glycosidases"/>
    <property type="match status" value="1"/>
</dbReference>
<evidence type="ECO:0000256" key="1">
    <source>
        <dbReference type="ARBA" id="ARBA00022801"/>
    </source>
</evidence>
<dbReference type="GO" id="GO:0004553">
    <property type="term" value="F:hydrolase activity, hydrolyzing O-glycosyl compounds"/>
    <property type="evidence" value="ECO:0007669"/>
    <property type="project" value="InterPro"/>
</dbReference>
<feature type="active site" description="Proton donor" evidence="3">
    <location>
        <position position="142"/>
    </location>
</feature>
<gene>
    <name evidence="4" type="ORF">CCAX7_44890</name>
</gene>
<dbReference type="RefSeq" id="WP_165864671.1">
    <property type="nucleotide sequence ID" value="NZ_AP025739.1"/>
</dbReference>